<evidence type="ECO:0000313" key="3">
    <source>
        <dbReference type="EMBL" id="ASP37398.1"/>
    </source>
</evidence>
<dbReference type="Proteomes" id="UP000202440">
    <property type="component" value="Chromosome"/>
</dbReference>
<feature type="signal peptide" evidence="2">
    <location>
        <begin position="1"/>
        <end position="20"/>
    </location>
</feature>
<dbReference type="PANTHER" id="PTHR35936">
    <property type="entry name" value="MEMBRANE-BOUND LYTIC MUREIN TRANSGLYCOSYLASE F"/>
    <property type="match status" value="1"/>
</dbReference>
<dbReference type="PANTHER" id="PTHR35936:SF25">
    <property type="entry name" value="ABC TRANSPORTER SUBSTRATE-BINDING PROTEIN"/>
    <property type="match status" value="1"/>
</dbReference>
<sequence length="245" mass="27035">MIKRIALFLTLTLMASLSWADKTVYLTSLDWPPYSGKSLPDQGGSIAVAKAAFEAMGYSLVVDVFPWSRAVALAKDANSKYAGYVPEYYSDGVAEEFIYSDPMGKSPVGFIEQAGKPISWSSHEDLKNFSIGVVQDYVNEAKFDGMVADGSLKVEPVISDKNNIMKVINGRLDMAVIDKNVMNYLFANDKALQGKASKANFNSKLLDDKDLYICFKRTPQGEELVKIFNEGLKKIDVNSILASHM</sequence>
<evidence type="ECO:0000256" key="1">
    <source>
        <dbReference type="ARBA" id="ARBA00010333"/>
    </source>
</evidence>
<dbReference type="SUPFAM" id="SSF53850">
    <property type="entry name" value="Periplasmic binding protein-like II"/>
    <property type="match status" value="1"/>
</dbReference>
<evidence type="ECO:0000256" key="2">
    <source>
        <dbReference type="SAM" id="SignalP"/>
    </source>
</evidence>
<keyword evidence="2" id="KW-0732">Signal</keyword>
<comment type="similarity">
    <text evidence="1">Belongs to the bacterial solute-binding protein 3 family.</text>
</comment>
<dbReference type="EMBL" id="CP022530">
    <property type="protein sequence ID" value="ASP37398.1"/>
    <property type="molecule type" value="Genomic_DNA"/>
</dbReference>
<feature type="chain" id="PRO_5012081416" evidence="2">
    <location>
        <begin position="21"/>
        <end position="245"/>
    </location>
</feature>
<organism evidence="3 4">
    <name type="scientific">Bacterioplanes sanyensis</name>
    <dbReference type="NCBI Taxonomy" id="1249553"/>
    <lineage>
        <taxon>Bacteria</taxon>
        <taxon>Pseudomonadati</taxon>
        <taxon>Pseudomonadota</taxon>
        <taxon>Gammaproteobacteria</taxon>
        <taxon>Oceanospirillales</taxon>
        <taxon>Oceanospirillaceae</taxon>
        <taxon>Bacterioplanes</taxon>
    </lineage>
</organism>
<dbReference type="AlphaFoldDB" id="A0A222FEF5"/>
<evidence type="ECO:0000313" key="4">
    <source>
        <dbReference type="Proteomes" id="UP000202440"/>
    </source>
</evidence>
<proteinExistence type="inferred from homology"/>
<dbReference type="Gene3D" id="3.40.190.10">
    <property type="entry name" value="Periplasmic binding protein-like II"/>
    <property type="match status" value="2"/>
</dbReference>
<protein>
    <submittedName>
        <fullName evidence="3">ABC transporter</fullName>
    </submittedName>
</protein>
<dbReference type="KEGG" id="bsan:CHH28_01295"/>
<dbReference type="OrthoDB" id="5296159at2"/>
<keyword evidence="4" id="KW-1185">Reference proteome</keyword>
<gene>
    <name evidence="3" type="ORF">CHH28_01295</name>
</gene>
<dbReference type="RefSeq" id="WP_094058616.1">
    <property type="nucleotide sequence ID" value="NZ_CP022530.1"/>
</dbReference>
<reference evidence="3 4" key="1">
    <citation type="submission" date="2017-07" db="EMBL/GenBank/DDBJ databases">
        <title>Annotated genome sequence of Bacterioplanes sanyensis isolated from Red Sea.</title>
        <authorList>
            <person name="Rehman Z.U."/>
        </authorList>
    </citation>
    <scope>NUCLEOTIDE SEQUENCE [LARGE SCALE GENOMIC DNA]</scope>
    <source>
        <strain evidence="3 4">NV9</strain>
    </source>
</reference>
<name>A0A222FEF5_9GAMM</name>
<accession>A0A222FEF5</accession>